<organism evidence="1">
    <name type="scientific">marine sediment metagenome</name>
    <dbReference type="NCBI Taxonomy" id="412755"/>
    <lineage>
        <taxon>unclassified sequences</taxon>
        <taxon>metagenomes</taxon>
        <taxon>ecological metagenomes</taxon>
    </lineage>
</organism>
<dbReference type="EMBL" id="LAZR01002213">
    <property type="protein sequence ID" value="KKN32996.1"/>
    <property type="molecule type" value="Genomic_DNA"/>
</dbReference>
<reference evidence="1" key="1">
    <citation type="journal article" date="2015" name="Nature">
        <title>Complex archaea that bridge the gap between prokaryotes and eukaryotes.</title>
        <authorList>
            <person name="Spang A."/>
            <person name="Saw J.H."/>
            <person name="Jorgensen S.L."/>
            <person name="Zaremba-Niedzwiedzka K."/>
            <person name="Martijn J."/>
            <person name="Lind A.E."/>
            <person name="van Eijk R."/>
            <person name="Schleper C."/>
            <person name="Guy L."/>
            <person name="Ettema T.J."/>
        </authorList>
    </citation>
    <scope>NUCLEOTIDE SEQUENCE</scope>
</reference>
<evidence type="ECO:0000313" key="1">
    <source>
        <dbReference type="EMBL" id="KKN32996.1"/>
    </source>
</evidence>
<proteinExistence type="predicted"/>
<dbReference type="AlphaFoldDB" id="A0A0F9S7L6"/>
<gene>
    <name evidence="1" type="ORF">LCGC14_0808220</name>
</gene>
<accession>A0A0F9S7L6</accession>
<name>A0A0F9S7L6_9ZZZZ</name>
<protein>
    <submittedName>
        <fullName evidence="1">Uncharacterized protein</fullName>
    </submittedName>
</protein>
<sequence length="555" mass="59883">MAVSLSDIVTYKRLVTAGSDELWYEDINVAAGTMVELSAANGDIDTSDQLNMFEAYQKAFIVNGANLKVADFVNTKITVSAMTSPPAKGDILTQDQGGGDIANMVVDFVNTAKTLIYGYAYYAGSATAFVTGTDISSNNATATMNPSPIPNANISAVTAGPHWYDWTDYPDVVLTLDSSTKTYGALPNKAYLGVLYRGRTILSGDPEHPEQWYMARQAFPWDFAYVAGDAGTPVKGGNADAGELGDIIRCLISYKDDYLIFGCATSIWYMSGDPAYGGELGGLDLTTGIFGANSWCWDGAGNLYFWGTNGFYKTTIPGTPICLSAIALPDLVKDEDADPSTHRITMAYNRIDYGINICITKLSDGSNSNYWYDLKTEGFFPEVYPDECGPYSLFYYPANDPGLRDLLVGCKDGYIRKFDKTAEDDDIGGSDQAIDSNVTLGPIQLSDGMNDGTLSNVNIISAGGESGGSESDSDDIDYSIFAARTSEKVIENVEASPAVSKYSGTFGSPGFQKGNRDRRKIRGRFGAIKIGNDTATETWGFEKLILDVKQIGRIL</sequence>
<comment type="caution">
    <text evidence="1">The sequence shown here is derived from an EMBL/GenBank/DDBJ whole genome shotgun (WGS) entry which is preliminary data.</text>
</comment>